<name>A0A2I4GXC2_JUGRE</name>
<gene>
    <name evidence="6" type="primary">LOC109011703</name>
</gene>
<keyword evidence="3" id="KW-0328">Glycosyltransferase</keyword>
<keyword evidence="5" id="KW-1185">Reference proteome</keyword>
<reference evidence="6" key="1">
    <citation type="submission" date="2025-08" db="UniProtKB">
        <authorList>
            <consortium name="RefSeq"/>
        </authorList>
    </citation>
    <scope>IDENTIFICATION</scope>
    <source>
        <tissue evidence="6">Leaves</tissue>
    </source>
</reference>
<accession>A0A2I4GXC2</accession>
<sequence>MSNHQHHHFLLICPPAQGHLNPTLQLTKRLIDAGAAVTFATTVHGLRQLKTFPSLEGLSYASFSDGFDDGIKPTDDLSHIISEIKRVGSQTLTDLIRRLSDEHRGVTCLIYTLLMQWTAEVARQVGIPSAFFCIQSTATLAIIHHYFNSQDGVFESFGSEPPNSVQLQGLPPFESTELPSFLLPTSPHASIIPSIKEQIRTLEKDPNPCVILNTFAALEGDAIKAVASMNPIALGPLIPSVLFNGKGGQSDASSFGWQLFESSTKDYLNWLNSKPDHSVAYVSFGSMVTMQRKQTEEILHGLIDSGRPFLWVIRSSEPTMEGQESVDHDVVMKRLEEEGQGLVVPWCSQAEALCHHSVGCFVTHCGWNSTLESIGAGVPMVACPQFSDQVTNAKLVEEVWGIGVKAGVDEEGVVRREEIKRCLEMVMGGGGKGEEIMRNAKKWKSLALQAVEEGGSSHNDFKLFMEKLR</sequence>
<dbReference type="Proteomes" id="UP000235220">
    <property type="component" value="Chromosome 12"/>
</dbReference>
<evidence type="ECO:0000313" key="6">
    <source>
        <dbReference type="RefSeq" id="XP_018848544.2"/>
    </source>
</evidence>
<dbReference type="PANTHER" id="PTHR11926">
    <property type="entry name" value="GLUCOSYL/GLUCURONOSYL TRANSFERASES"/>
    <property type="match status" value="1"/>
</dbReference>
<dbReference type="KEGG" id="jre:109011703"/>
<dbReference type="GO" id="GO:0005737">
    <property type="term" value="C:cytoplasm"/>
    <property type="evidence" value="ECO:0000318"/>
    <property type="project" value="GO_Central"/>
</dbReference>
<dbReference type="RefSeq" id="XP_018848544.2">
    <property type="nucleotide sequence ID" value="XM_018992999.2"/>
</dbReference>
<dbReference type="PROSITE" id="PS00375">
    <property type="entry name" value="UDPGT"/>
    <property type="match status" value="1"/>
</dbReference>
<dbReference type="SUPFAM" id="SSF53756">
    <property type="entry name" value="UDP-Glycosyltransferase/glycogen phosphorylase"/>
    <property type="match status" value="1"/>
</dbReference>
<evidence type="ECO:0000256" key="4">
    <source>
        <dbReference type="RuleBase" id="RU362057"/>
    </source>
</evidence>
<dbReference type="Gramene" id="Jr12_08750_p1">
    <property type="protein sequence ID" value="cds.Jr12_08750_p1"/>
    <property type="gene ID" value="Jr12_08750"/>
</dbReference>
<dbReference type="GO" id="GO:0080044">
    <property type="term" value="F:quercetin 7-O-glucosyltransferase activity"/>
    <property type="evidence" value="ECO:0000318"/>
    <property type="project" value="GO_Central"/>
</dbReference>
<evidence type="ECO:0000313" key="5">
    <source>
        <dbReference type="Proteomes" id="UP000235220"/>
    </source>
</evidence>
<comment type="similarity">
    <text evidence="1 3">Belongs to the UDP-glycosyltransferase family.</text>
</comment>
<dbReference type="CDD" id="cd03784">
    <property type="entry name" value="GT1_Gtf-like"/>
    <property type="match status" value="1"/>
</dbReference>
<dbReference type="InterPro" id="IPR002213">
    <property type="entry name" value="UDP_glucos_trans"/>
</dbReference>
<dbReference type="Gene3D" id="3.40.50.2000">
    <property type="entry name" value="Glycogen Phosphorylase B"/>
    <property type="match status" value="2"/>
</dbReference>
<dbReference type="GeneID" id="109011703"/>
<dbReference type="Pfam" id="PF00201">
    <property type="entry name" value="UDPGT"/>
    <property type="match status" value="1"/>
</dbReference>
<organism evidence="5 6">
    <name type="scientific">Juglans regia</name>
    <name type="common">English walnut</name>
    <dbReference type="NCBI Taxonomy" id="51240"/>
    <lineage>
        <taxon>Eukaryota</taxon>
        <taxon>Viridiplantae</taxon>
        <taxon>Streptophyta</taxon>
        <taxon>Embryophyta</taxon>
        <taxon>Tracheophyta</taxon>
        <taxon>Spermatophyta</taxon>
        <taxon>Magnoliopsida</taxon>
        <taxon>eudicotyledons</taxon>
        <taxon>Gunneridae</taxon>
        <taxon>Pentapetalae</taxon>
        <taxon>rosids</taxon>
        <taxon>fabids</taxon>
        <taxon>Fagales</taxon>
        <taxon>Juglandaceae</taxon>
        <taxon>Juglans</taxon>
    </lineage>
</organism>
<dbReference type="OrthoDB" id="5835829at2759"/>
<evidence type="ECO:0000256" key="1">
    <source>
        <dbReference type="ARBA" id="ARBA00009995"/>
    </source>
</evidence>
<dbReference type="GO" id="GO:0080043">
    <property type="term" value="F:quercetin 3-O-glucosyltransferase activity"/>
    <property type="evidence" value="ECO:0000318"/>
    <property type="project" value="GO_Central"/>
</dbReference>
<dbReference type="FunFam" id="3.40.50.2000:FF:000019">
    <property type="entry name" value="Glycosyltransferase"/>
    <property type="match status" value="1"/>
</dbReference>
<dbReference type="AlphaFoldDB" id="A0A2I4GXC2"/>
<evidence type="ECO:0000256" key="2">
    <source>
        <dbReference type="ARBA" id="ARBA00022679"/>
    </source>
</evidence>
<keyword evidence="2 3" id="KW-0808">Transferase</keyword>
<dbReference type="InterPro" id="IPR035595">
    <property type="entry name" value="UDP_glycos_trans_CS"/>
</dbReference>
<dbReference type="EC" id="2.4.1.-" evidence="4"/>
<dbReference type="PANTHER" id="PTHR11926:SF1534">
    <property type="entry name" value="GLYCOSYLTRANSFERASE"/>
    <property type="match status" value="1"/>
</dbReference>
<protein>
    <recommendedName>
        <fullName evidence="4">Glycosyltransferase</fullName>
        <ecNumber evidence="4">2.4.1.-</ecNumber>
    </recommendedName>
</protein>
<proteinExistence type="inferred from homology"/>
<evidence type="ECO:0000256" key="3">
    <source>
        <dbReference type="RuleBase" id="RU003718"/>
    </source>
</evidence>